<comment type="caution">
    <text evidence="8">The sequence shown here is derived from an EMBL/GenBank/DDBJ whole genome shotgun (WGS) entry which is preliminary data.</text>
</comment>
<dbReference type="Gene3D" id="3.90.180.10">
    <property type="entry name" value="Medium-chain alcohol dehydrogenases, catalytic domain"/>
    <property type="match status" value="1"/>
</dbReference>
<reference evidence="8 9" key="1">
    <citation type="journal article" date="2016" name="Antonie Van Leeuwenhoek">
        <title>Nocardia donostiensis sp. nov., isolated from human respiratory specimens.</title>
        <authorList>
            <person name="Ercibengoa M."/>
            <person name="Bell M."/>
            <person name="Marimon J.M."/>
            <person name="Humrighouse B."/>
            <person name="Klenk H.P."/>
            <person name="Potter G."/>
            <person name="Perez-Trallero E."/>
        </authorList>
    </citation>
    <scope>NUCLEOTIDE SEQUENCE [LARGE SCALE GENOMIC DNA]</scope>
    <source>
        <strain evidence="8 9">X1655</strain>
    </source>
</reference>
<keyword evidence="3 5" id="KW-0862">Zinc</keyword>
<dbReference type="Proteomes" id="UP000188836">
    <property type="component" value="Unassembled WGS sequence"/>
</dbReference>
<evidence type="ECO:0000313" key="8">
    <source>
        <dbReference type="EMBL" id="ONM50015.1"/>
    </source>
</evidence>
<organism evidence="8 9">
    <name type="scientific">Nocardia donostiensis</name>
    <dbReference type="NCBI Taxonomy" id="1538463"/>
    <lineage>
        <taxon>Bacteria</taxon>
        <taxon>Bacillati</taxon>
        <taxon>Actinomycetota</taxon>
        <taxon>Actinomycetes</taxon>
        <taxon>Mycobacteriales</taxon>
        <taxon>Nocardiaceae</taxon>
        <taxon>Nocardia</taxon>
    </lineage>
</organism>
<dbReference type="InterPro" id="IPR013154">
    <property type="entry name" value="ADH-like_N"/>
</dbReference>
<keyword evidence="4" id="KW-0560">Oxidoreductase</keyword>
<dbReference type="InterPro" id="IPR036291">
    <property type="entry name" value="NAD(P)-bd_dom_sf"/>
</dbReference>
<proteinExistence type="inferred from homology"/>
<comment type="similarity">
    <text evidence="5">Belongs to the zinc-containing alcohol dehydrogenase family.</text>
</comment>
<dbReference type="PANTHER" id="PTHR42813">
    <property type="entry name" value="ZINC-TYPE ALCOHOL DEHYDROGENASE-LIKE"/>
    <property type="match status" value="1"/>
</dbReference>
<dbReference type="SUPFAM" id="SSF50129">
    <property type="entry name" value="GroES-like"/>
    <property type="match status" value="1"/>
</dbReference>
<dbReference type="SUPFAM" id="SSF51735">
    <property type="entry name" value="NAD(P)-binding Rossmann-fold domains"/>
    <property type="match status" value="1"/>
</dbReference>
<dbReference type="RefSeq" id="WP_077114835.1">
    <property type="nucleotide sequence ID" value="NZ_LOKT01000004.1"/>
</dbReference>
<evidence type="ECO:0000256" key="3">
    <source>
        <dbReference type="ARBA" id="ARBA00022833"/>
    </source>
</evidence>
<dbReference type="CDD" id="cd08283">
    <property type="entry name" value="FDH_like_1"/>
    <property type="match status" value="1"/>
</dbReference>
<dbReference type="OrthoDB" id="241504at2"/>
<evidence type="ECO:0000256" key="4">
    <source>
        <dbReference type="ARBA" id="ARBA00023002"/>
    </source>
</evidence>
<dbReference type="GO" id="GO:0016491">
    <property type="term" value="F:oxidoreductase activity"/>
    <property type="evidence" value="ECO:0007669"/>
    <property type="project" value="UniProtKB-KW"/>
</dbReference>
<dbReference type="Pfam" id="PF08240">
    <property type="entry name" value="ADH_N"/>
    <property type="match status" value="1"/>
</dbReference>
<evidence type="ECO:0000256" key="5">
    <source>
        <dbReference type="RuleBase" id="RU361277"/>
    </source>
</evidence>
<dbReference type="PANTHER" id="PTHR42813:SF2">
    <property type="entry name" value="DEHYDROGENASE, ZINC-CONTAINING, PUTATIVE (AFU_ORTHOLOGUE AFUA_2G02810)-RELATED"/>
    <property type="match status" value="1"/>
</dbReference>
<protein>
    <submittedName>
        <fullName evidence="8">Glutathione-dependent formaldehyde dehydrogenase</fullName>
    </submittedName>
</protein>
<keyword evidence="2 5" id="KW-0479">Metal-binding</keyword>
<dbReference type="InterPro" id="IPR002328">
    <property type="entry name" value="ADH_Zn_CS"/>
</dbReference>
<feature type="domain" description="Alcohol dehydrogenase-like C-terminal" evidence="6">
    <location>
        <begin position="196"/>
        <end position="264"/>
    </location>
</feature>
<dbReference type="Pfam" id="PF00107">
    <property type="entry name" value="ADH_zinc_N"/>
    <property type="match status" value="1"/>
</dbReference>
<name>A0A1W0BA22_9NOCA</name>
<sequence>MRALCWNGVDELAVETVPDPVLVNPHDVIVQVRLTTTCGSDLHFIDGYLPGMREGDVFGHEFMGEVVEVGPDVTATKLGDRVVVPSFIGCVSCWYCDHDLYSVCDTTNPNAAMQQPVFGYPTGGIYGYTHPFGGYQGSHANYIRVPFGDVNCFTVPDGVTDEQALFCSDAVPTGLMGAEFCDVSPGDTIAVWGSGGVGLMAAHSARLLDAEQVIVIDRFPERLALARSRFDAVTIDYTDVDSVQEALREMTGGRGPDACIDAVGMEGHGTGLQQLYDRAKQLLRLETDRATALREAILACRKGGVVSVLGIYGLTDKFPMGIVTNKSLTIRSAQQHGQRYMPRMFDYIQQGDLDPSYLITHDMPLEDAVRGYDLFKNKKEGCIRAVFRP</sequence>
<evidence type="ECO:0000256" key="2">
    <source>
        <dbReference type="ARBA" id="ARBA00022723"/>
    </source>
</evidence>
<evidence type="ECO:0000259" key="6">
    <source>
        <dbReference type="Pfam" id="PF00107"/>
    </source>
</evidence>
<gene>
    <name evidence="8" type="ORF">B0T46_02605</name>
</gene>
<dbReference type="GO" id="GO:0008270">
    <property type="term" value="F:zinc ion binding"/>
    <property type="evidence" value="ECO:0007669"/>
    <property type="project" value="InterPro"/>
</dbReference>
<dbReference type="EMBL" id="MUMY01000002">
    <property type="protein sequence ID" value="ONM50015.1"/>
    <property type="molecule type" value="Genomic_DNA"/>
</dbReference>
<comment type="cofactor">
    <cofactor evidence="1 5">
        <name>Zn(2+)</name>
        <dbReference type="ChEBI" id="CHEBI:29105"/>
    </cofactor>
</comment>
<dbReference type="InterPro" id="IPR011032">
    <property type="entry name" value="GroES-like_sf"/>
</dbReference>
<feature type="domain" description="Alcohol dehydrogenase-like N-terminal" evidence="7">
    <location>
        <begin position="25"/>
        <end position="149"/>
    </location>
</feature>
<evidence type="ECO:0000313" key="9">
    <source>
        <dbReference type="Proteomes" id="UP000188836"/>
    </source>
</evidence>
<dbReference type="STRING" id="1538463.B0T36_06685"/>
<evidence type="ECO:0000256" key="1">
    <source>
        <dbReference type="ARBA" id="ARBA00001947"/>
    </source>
</evidence>
<dbReference type="PROSITE" id="PS00059">
    <property type="entry name" value="ADH_ZINC"/>
    <property type="match status" value="1"/>
</dbReference>
<dbReference type="InterPro" id="IPR013149">
    <property type="entry name" value="ADH-like_C"/>
</dbReference>
<dbReference type="Gene3D" id="3.40.50.720">
    <property type="entry name" value="NAD(P)-binding Rossmann-like Domain"/>
    <property type="match status" value="1"/>
</dbReference>
<dbReference type="AlphaFoldDB" id="A0A1W0BA22"/>
<accession>A0A1W0BA22</accession>
<evidence type="ECO:0000259" key="7">
    <source>
        <dbReference type="Pfam" id="PF08240"/>
    </source>
</evidence>
<keyword evidence="9" id="KW-1185">Reference proteome</keyword>